<dbReference type="EMBL" id="CDMY01000695">
    <property type="protein sequence ID" value="CEM30302.1"/>
    <property type="molecule type" value="Genomic_DNA"/>
</dbReference>
<feature type="signal peptide" evidence="1">
    <location>
        <begin position="1"/>
        <end position="19"/>
    </location>
</feature>
<evidence type="ECO:0000313" key="3">
    <source>
        <dbReference type="Proteomes" id="UP000041254"/>
    </source>
</evidence>
<organism evidence="2 3">
    <name type="scientific">Vitrella brassicaformis (strain CCMP3155)</name>
    <dbReference type="NCBI Taxonomy" id="1169540"/>
    <lineage>
        <taxon>Eukaryota</taxon>
        <taxon>Sar</taxon>
        <taxon>Alveolata</taxon>
        <taxon>Colpodellida</taxon>
        <taxon>Vitrellaceae</taxon>
        <taxon>Vitrella</taxon>
    </lineage>
</organism>
<dbReference type="AlphaFoldDB" id="A0A0G4GK76"/>
<dbReference type="VEuPathDB" id="CryptoDB:Vbra_18062"/>
<proteinExistence type="predicted"/>
<accession>A0A0G4GK76</accession>
<reference evidence="2 3" key="1">
    <citation type="submission" date="2014-11" db="EMBL/GenBank/DDBJ databases">
        <authorList>
            <person name="Zhu J."/>
            <person name="Qi W."/>
            <person name="Song R."/>
        </authorList>
    </citation>
    <scope>NUCLEOTIDE SEQUENCE [LARGE SCALE GENOMIC DNA]</scope>
</reference>
<dbReference type="Proteomes" id="UP000041254">
    <property type="component" value="Unassembled WGS sequence"/>
</dbReference>
<feature type="chain" id="PRO_5005190585" evidence="1">
    <location>
        <begin position="20"/>
        <end position="174"/>
    </location>
</feature>
<keyword evidence="1" id="KW-0732">Signal</keyword>
<dbReference type="PROSITE" id="PS51257">
    <property type="entry name" value="PROKAR_LIPOPROTEIN"/>
    <property type="match status" value="1"/>
</dbReference>
<sequence length="174" mass="19020">MRSTVMLSLTLLLVSCVTAQEFLFTEPDAPLHKTKERLKSLAAKSVFEDDAALGHARGLQDVNDTTSNTTSGDFETVFNTPADDGFEATPPKDFSISGCWSRSDLEDAAFEVNQVHGHKYFFVGGESGVLQGDKVMFRGQVGTITASADGERATQIDFETHSWVYVSEQCEINV</sequence>
<keyword evidence="3" id="KW-1185">Reference proteome</keyword>
<evidence type="ECO:0000256" key="1">
    <source>
        <dbReference type="SAM" id="SignalP"/>
    </source>
</evidence>
<dbReference type="InParanoid" id="A0A0G4GK76"/>
<protein>
    <submittedName>
        <fullName evidence="2">Uncharacterized protein</fullName>
    </submittedName>
</protein>
<evidence type="ECO:0000313" key="2">
    <source>
        <dbReference type="EMBL" id="CEM30302.1"/>
    </source>
</evidence>
<name>A0A0G4GK76_VITBC</name>
<gene>
    <name evidence="2" type="ORF">Vbra_18062</name>
</gene>